<keyword evidence="2" id="KW-1185">Reference proteome</keyword>
<evidence type="ECO:0000313" key="1">
    <source>
        <dbReference type="EMBL" id="GGR23250.1"/>
    </source>
</evidence>
<sequence length="198" mass="22268">MPYSHSGRVRPLVAAEAVAVLPSDATRFFGAVPYSTQASSAESKHSVDGISPRLPRHVKAATPHTYGRRILCRARRQDWQLTVDEHKTERLARTLYAELGERADYRRLRAVARLWDSAREYGLDHTSHDDDLIGLASVVEWPDEPRAHVLSSLLRTMQRLSLQDWASGGLPDFTDFLWLPLVLNLEPGSIDTALIDEC</sequence>
<name>A0A918CGW0_9DEIO</name>
<reference evidence="1" key="2">
    <citation type="submission" date="2020-09" db="EMBL/GenBank/DDBJ databases">
        <authorList>
            <person name="Sun Q."/>
            <person name="Ohkuma M."/>
        </authorList>
    </citation>
    <scope>NUCLEOTIDE SEQUENCE</scope>
    <source>
        <strain evidence="1">JCM 31311</strain>
    </source>
</reference>
<dbReference type="EMBL" id="BMQL01000030">
    <property type="protein sequence ID" value="GGR23250.1"/>
    <property type="molecule type" value="Genomic_DNA"/>
</dbReference>
<accession>A0A918CGW0</accession>
<organism evidence="1 2">
    <name type="scientific">Deinococcus ruber</name>
    <dbReference type="NCBI Taxonomy" id="1848197"/>
    <lineage>
        <taxon>Bacteria</taxon>
        <taxon>Thermotogati</taxon>
        <taxon>Deinococcota</taxon>
        <taxon>Deinococci</taxon>
        <taxon>Deinococcales</taxon>
        <taxon>Deinococcaceae</taxon>
        <taxon>Deinococcus</taxon>
    </lineage>
</organism>
<proteinExistence type="predicted"/>
<comment type="caution">
    <text evidence="1">The sequence shown here is derived from an EMBL/GenBank/DDBJ whole genome shotgun (WGS) entry which is preliminary data.</text>
</comment>
<dbReference type="Proteomes" id="UP000603865">
    <property type="component" value="Unassembled WGS sequence"/>
</dbReference>
<reference evidence="1" key="1">
    <citation type="journal article" date="2014" name="Int. J. Syst. Evol. Microbiol.">
        <title>Complete genome sequence of Corynebacterium casei LMG S-19264T (=DSM 44701T), isolated from a smear-ripened cheese.</title>
        <authorList>
            <consortium name="US DOE Joint Genome Institute (JGI-PGF)"/>
            <person name="Walter F."/>
            <person name="Albersmeier A."/>
            <person name="Kalinowski J."/>
            <person name="Ruckert C."/>
        </authorList>
    </citation>
    <scope>NUCLEOTIDE SEQUENCE</scope>
    <source>
        <strain evidence="1">JCM 31311</strain>
    </source>
</reference>
<protein>
    <submittedName>
        <fullName evidence="1">Uncharacterized protein</fullName>
    </submittedName>
</protein>
<evidence type="ECO:0000313" key="2">
    <source>
        <dbReference type="Proteomes" id="UP000603865"/>
    </source>
</evidence>
<dbReference type="AlphaFoldDB" id="A0A918CGW0"/>
<gene>
    <name evidence="1" type="ORF">GCM10008957_38990</name>
</gene>